<dbReference type="EMBL" id="PNEN01001560">
    <property type="protein sequence ID" value="PPJ53224.1"/>
    <property type="molecule type" value="Genomic_DNA"/>
</dbReference>
<dbReference type="STRING" id="357750.A0A2S6C0H4"/>
<dbReference type="Proteomes" id="UP000237631">
    <property type="component" value="Unassembled WGS sequence"/>
</dbReference>
<dbReference type="OrthoDB" id="5399006at2759"/>
<dbReference type="Gene3D" id="3.40.50.720">
    <property type="entry name" value="NAD(P)-binding Rossmann-like Domain"/>
    <property type="match status" value="1"/>
</dbReference>
<dbReference type="SUPFAM" id="SSF51735">
    <property type="entry name" value="NAD(P)-binding Rossmann-fold domains"/>
    <property type="match status" value="1"/>
</dbReference>
<protein>
    <recommendedName>
        <fullName evidence="3">NAD(P)-binding protein</fullName>
    </recommendedName>
</protein>
<sequence length="246" mass="26340">MSTPIAIVAGVGPGTGAEVARRFSGLYPVVLLARDSQNLEGIGEEINKSGGRAVGIIANVSDPESMKNAFSKIEQEFKGAPIAAAVFNASSRPLRAPILEIKLEDFEEAHSVAGKGAFLFAQNVLPGLVKHAEDKSAKYPPTLIFTGATASIKANAQMSAFASAKFAMRALSMSIAREYGPKGVHTAHVIVDGVIDTEFTKEWTKDMSAEATIAPSGIAESYWSLHTQSKRCFTNEIDIRPMLEKW</sequence>
<evidence type="ECO:0008006" key="3">
    <source>
        <dbReference type="Google" id="ProtNLM"/>
    </source>
</evidence>
<name>A0A2S6C0H4_9PEZI</name>
<gene>
    <name evidence="1" type="ORF">CBER1_11872</name>
</gene>
<keyword evidence="2" id="KW-1185">Reference proteome</keyword>
<dbReference type="PANTHER" id="PTHR43431:SF7">
    <property type="entry name" value="OXIDOREDUCTASE, SHORT CHAIN DEHYDROGENASE_REDUCTASE FAMILY (AFU_ORTHOLOGUE AFUA_5G14000)"/>
    <property type="match status" value="1"/>
</dbReference>
<dbReference type="PANTHER" id="PTHR43431">
    <property type="entry name" value="OXIDOREDUCTASE, SHORT CHAIN DEHYDROGENASE/REDUCTASE FAMILY (AFU_ORTHOLOGUE AFUA_5G14000)"/>
    <property type="match status" value="1"/>
</dbReference>
<organism evidence="1 2">
    <name type="scientific">Cercospora berteroae</name>
    <dbReference type="NCBI Taxonomy" id="357750"/>
    <lineage>
        <taxon>Eukaryota</taxon>
        <taxon>Fungi</taxon>
        <taxon>Dikarya</taxon>
        <taxon>Ascomycota</taxon>
        <taxon>Pezizomycotina</taxon>
        <taxon>Dothideomycetes</taxon>
        <taxon>Dothideomycetidae</taxon>
        <taxon>Mycosphaerellales</taxon>
        <taxon>Mycosphaerellaceae</taxon>
        <taxon>Cercospora</taxon>
    </lineage>
</organism>
<reference evidence="2" key="1">
    <citation type="journal article" date="2017" name="bioRxiv">
        <title>Conservation of a gene cluster reveals novel cercosporin biosynthetic mechanisms and extends production to the genus Colletotrichum.</title>
        <authorList>
            <person name="de Jonge R."/>
            <person name="Ebert M.K."/>
            <person name="Huitt-Roehl C.R."/>
            <person name="Pal P."/>
            <person name="Suttle J.C."/>
            <person name="Spanner R.E."/>
            <person name="Neubauer J.D."/>
            <person name="Jurick W.M.II."/>
            <person name="Stott K.A."/>
            <person name="Secor G.A."/>
            <person name="Thomma B.P.H.J."/>
            <person name="Van de Peer Y."/>
            <person name="Townsend C.A."/>
            <person name="Bolton M.D."/>
        </authorList>
    </citation>
    <scope>NUCLEOTIDE SEQUENCE [LARGE SCALE GENOMIC DNA]</scope>
    <source>
        <strain evidence="2">CBS538.71</strain>
    </source>
</reference>
<evidence type="ECO:0000313" key="2">
    <source>
        <dbReference type="Proteomes" id="UP000237631"/>
    </source>
</evidence>
<accession>A0A2S6C0H4</accession>
<dbReference type="InterPro" id="IPR002347">
    <property type="entry name" value="SDR_fam"/>
</dbReference>
<dbReference type="AlphaFoldDB" id="A0A2S6C0H4"/>
<dbReference type="InterPro" id="IPR036291">
    <property type="entry name" value="NAD(P)-bd_dom_sf"/>
</dbReference>
<comment type="caution">
    <text evidence="1">The sequence shown here is derived from an EMBL/GenBank/DDBJ whole genome shotgun (WGS) entry which is preliminary data.</text>
</comment>
<dbReference type="Pfam" id="PF00106">
    <property type="entry name" value="adh_short"/>
    <property type="match status" value="1"/>
</dbReference>
<dbReference type="PRINTS" id="PR00081">
    <property type="entry name" value="GDHRDH"/>
</dbReference>
<proteinExistence type="predicted"/>
<evidence type="ECO:0000313" key="1">
    <source>
        <dbReference type="EMBL" id="PPJ53224.1"/>
    </source>
</evidence>